<dbReference type="KEGG" id="hau:Haur_1403"/>
<feature type="region of interest" description="Disordered" evidence="1">
    <location>
        <begin position="144"/>
        <end position="228"/>
    </location>
</feature>
<dbReference type="InParanoid" id="A9B385"/>
<name>A9B385_HERA2</name>
<evidence type="ECO:0000313" key="3">
    <source>
        <dbReference type="Proteomes" id="UP000000787"/>
    </source>
</evidence>
<dbReference type="Proteomes" id="UP000000787">
    <property type="component" value="Chromosome"/>
</dbReference>
<dbReference type="STRING" id="316274.Haur_1403"/>
<proteinExistence type="predicted"/>
<dbReference type="eggNOG" id="COG3935">
    <property type="taxonomic scope" value="Bacteria"/>
</dbReference>
<dbReference type="HOGENOM" id="CLU_773330_0_0_0"/>
<dbReference type="EMBL" id="CP000875">
    <property type="protein sequence ID" value="ABX04048.1"/>
    <property type="molecule type" value="Genomic_DNA"/>
</dbReference>
<gene>
    <name evidence="2" type="ordered locus">Haur_1403</name>
</gene>
<keyword evidence="3" id="KW-1185">Reference proteome</keyword>
<evidence type="ECO:0000313" key="2">
    <source>
        <dbReference type="EMBL" id="ABX04048.1"/>
    </source>
</evidence>
<feature type="compositionally biased region" description="Polar residues" evidence="1">
    <location>
        <begin position="166"/>
        <end position="184"/>
    </location>
</feature>
<dbReference type="AlphaFoldDB" id="A9B385"/>
<feature type="compositionally biased region" description="Low complexity" evidence="1">
    <location>
        <begin position="191"/>
        <end position="208"/>
    </location>
</feature>
<evidence type="ECO:0000256" key="1">
    <source>
        <dbReference type="SAM" id="MobiDB-lite"/>
    </source>
</evidence>
<sequence>MTTGNAWVDAIAQLPIEGNIVPPVWFQQITFANGKPHACAVILLSDIVYWYRPTILRDETTGLVIGSRKKFRADMLQRSYDNFADQYGFTKAQVKAGINALVELGLIVREFRSETVNGQRLTNLLYVAPIAHAIAKMSTPLCDSIDTPPPIESQTSPNRMAEVGDSSGTPPSTESQTNTKTTQRLPKDFPSSSAPAARAANRARTTRTATRHRASGDADKNKHQQSATYRLLRDRQVWSASKFAEEPLALIQAYLDHVGPEYPAAQIAIDLNAGVHQRLGQHPTAEPTQPAEPVPDWPTWLPADHGLPPDMAAWMRDAVWVAERGEIEIPKHNDRFRRRFSYWLTPLESQLRGLYATI</sequence>
<reference evidence="2 3" key="1">
    <citation type="journal article" date="2011" name="Stand. Genomic Sci.">
        <title>Complete genome sequence of the filamentous gliding predatory bacterium Herpetosiphon aurantiacus type strain (114-95(T)).</title>
        <authorList>
            <person name="Kiss H."/>
            <person name="Nett M."/>
            <person name="Domin N."/>
            <person name="Martin K."/>
            <person name="Maresca J.A."/>
            <person name="Copeland A."/>
            <person name="Lapidus A."/>
            <person name="Lucas S."/>
            <person name="Berry K.W."/>
            <person name="Glavina Del Rio T."/>
            <person name="Dalin E."/>
            <person name="Tice H."/>
            <person name="Pitluck S."/>
            <person name="Richardson P."/>
            <person name="Bruce D."/>
            <person name="Goodwin L."/>
            <person name="Han C."/>
            <person name="Detter J.C."/>
            <person name="Schmutz J."/>
            <person name="Brettin T."/>
            <person name="Land M."/>
            <person name="Hauser L."/>
            <person name="Kyrpides N.C."/>
            <person name="Ivanova N."/>
            <person name="Goker M."/>
            <person name="Woyke T."/>
            <person name="Klenk H.P."/>
            <person name="Bryant D.A."/>
        </authorList>
    </citation>
    <scope>NUCLEOTIDE SEQUENCE [LARGE SCALE GENOMIC DNA]</scope>
    <source>
        <strain evidence="3">ATCC 23779 / DSM 785 / 114-95</strain>
    </source>
</reference>
<evidence type="ECO:0008006" key="4">
    <source>
        <dbReference type="Google" id="ProtNLM"/>
    </source>
</evidence>
<organism evidence="2 3">
    <name type="scientific">Herpetosiphon aurantiacus (strain ATCC 23779 / DSM 785 / 114-95)</name>
    <dbReference type="NCBI Taxonomy" id="316274"/>
    <lineage>
        <taxon>Bacteria</taxon>
        <taxon>Bacillati</taxon>
        <taxon>Chloroflexota</taxon>
        <taxon>Chloroflexia</taxon>
        <taxon>Herpetosiphonales</taxon>
        <taxon>Herpetosiphonaceae</taxon>
        <taxon>Herpetosiphon</taxon>
    </lineage>
</organism>
<protein>
    <recommendedName>
        <fullName evidence="4">DNA replication protein DnaD</fullName>
    </recommendedName>
</protein>
<accession>A9B385</accession>
<dbReference type="BioCyc" id="HAUR316274:GHYA-1424-MONOMER"/>